<proteinExistence type="predicted"/>
<evidence type="ECO:0000313" key="1">
    <source>
        <dbReference type="EMBL" id="KAA6342148.1"/>
    </source>
</evidence>
<sequence length="412" mass="48408">MYNTIKSFNEIDSSSFEEQLSKKIKEDIERKGKEYILGVDESEYKNYLINEYTVEPLTVYTETETIDKPDIRKELLEDRHFRGYQYETESYEFTVRYQYSGSAILFRVHPNPWTMTSAEIVVDNDSVSFSFKLYNKNPEEFVREKKSMFQRAFTNLEGTNAAANHWNKKLSGIVDTYFKKQKKKYLDENDFFAAINVKVNDDTKSVFTVPTVKKKIIPQPNIAKNKEFHPEPTMSKEMYEDILKVVYDAGRSMEKKPSLYQKKDEESLRDQFLLFLETRYESITATGETFNRNGKTDIMLKHATDGSNVFVAECKFWHGAVEFQKAISQLLGYLTWRDSKTALILFVRNTDFTNVLRTIREEVKNNDYYVKENGNRGESSFSYLFCLPQDKNKQIHLEIIAFHFDKLTNSVK</sequence>
<accession>A0A5J4S8H8</accession>
<dbReference type="AlphaFoldDB" id="A0A5J4S8H8"/>
<gene>
    <name evidence="1" type="ORF">EZS27_010073</name>
</gene>
<reference evidence="1" key="1">
    <citation type="submission" date="2019-03" db="EMBL/GenBank/DDBJ databases">
        <title>Single cell metagenomics reveals metabolic interactions within the superorganism composed of flagellate Streblomastix strix and complex community of Bacteroidetes bacteria on its surface.</title>
        <authorList>
            <person name="Treitli S.C."/>
            <person name="Kolisko M."/>
            <person name="Husnik F."/>
            <person name="Keeling P."/>
            <person name="Hampl V."/>
        </authorList>
    </citation>
    <scope>NUCLEOTIDE SEQUENCE</scope>
    <source>
        <strain evidence="1">STM</strain>
    </source>
</reference>
<organism evidence="1">
    <name type="scientific">termite gut metagenome</name>
    <dbReference type="NCBI Taxonomy" id="433724"/>
    <lineage>
        <taxon>unclassified sequences</taxon>
        <taxon>metagenomes</taxon>
        <taxon>organismal metagenomes</taxon>
    </lineage>
</organism>
<name>A0A5J4S8H8_9ZZZZ</name>
<dbReference type="EMBL" id="SNRY01000342">
    <property type="protein sequence ID" value="KAA6342148.1"/>
    <property type="molecule type" value="Genomic_DNA"/>
</dbReference>
<protein>
    <submittedName>
        <fullName evidence="1">Uncharacterized protein</fullName>
    </submittedName>
</protein>
<comment type="caution">
    <text evidence="1">The sequence shown here is derived from an EMBL/GenBank/DDBJ whole genome shotgun (WGS) entry which is preliminary data.</text>
</comment>